<keyword evidence="1" id="KW-0547">Nucleotide-binding</keyword>
<evidence type="ECO:0000256" key="6">
    <source>
        <dbReference type="ARBA" id="ARBA00023159"/>
    </source>
</evidence>
<proteinExistence type="predicted"/>
<dbReference type="SUPFAM" id="SSF46689">
    <property type="entry name" value="Homeodomain-like"/>
    <property type="match status" value="1"/>
</dbReference>
<feature type="compositionally biased region" description="Polar residues" evidence="9">
    <location>
        <begin position="453"/>
        <end position="464"/>
    </location>
</feature>
<dbReference type="Pfam" id="PF25601">
    <property type="entry name" value="AAA_lid_14"/>
    <property type="match status" value="1"/>
</dbReference>
<evidence type="ECO:0000256" key="2">
    <source>
        <dbReference type="ARBA" id="ARBA00022840"/>
    </source>
</evidence>
<dbReference type="InterPro" id="IPR003593">
    <property type="entry name" value="AAA+_ATPase"/>
</dbReference>
<dbReference type="InterPro" id="IPR009057">
    <property type="entry name" value="Homeodomain-like_sf"/>
</dbReference>
<dbReference type="Gene3D" id="3.40.50.2300">
    <property type="match status" value="1"/>
</dbReference>
<evidence type="ECO:0000256" key="5">
    <source>
        <dbReference type="ARBA" id="ARBA00023125"/>
    </source>
</evidence>
<dbReference type="InterPro" id="IPR002197">
    <property type="entry name" value="HTH_Fis"/>
</dbReference>
<dbReference type="FunFam" id="3.40.50.300:FF:000006">
    <property type="entry name" value="DNA-binding transcriptional regulator NtrC"/>
    <property type="match status" value="1"/>
</dbReference>
<keyword evidence="7" id="KW-0804">Transcription</keyword>
<evidence type="ECO:0000256" key="4">
    <source>
        <dbReference type="ARBA" id="ARBA00023015"/>
    </source>
</evidence>
<dbReference type="Gene3D" id="3.40.50.300">
    <property type="entry name" value="P-loop containing nucleotide triphosphate hydrolases"/>
    <property type="match status" value="1"/>
</dbReference>
<name>A0A560GYJ0_9PROT</name>
<dbReference type="Proteomes" id="UP000315751">
    <property type="component" value="Unassembled WGS sequence"/>
</dbReference>
<evidence type="ECO:0000313" key="12">
    <source>
        <dbReference type="EMBL" id="TWB39088.1"/>
    </source>
</evidence>
<organism evidence="12 13">
    <name type="scientific">Nitrospirillum amazonense</name>
    <dbReference type="NCBI Taxonomy" id="28077"/>
    <lineage>
        <taxon>Bacteria</taxon>
        <taxon>Pseudomonadati</taxon>
        <taxon>Pseudomonadota</taxon>
        <taxon>Alphaproteobacteria</taxon>
        <taxon>Rhodospirillales</taxon>
        <taxon>Azospirillaceae</taxon>
        <taxon>Nitrospirillum</taxon>
    </lineage>
</organism>
<dbReference type="OrthoDB" id="9761019at2"/>
<protein>
    <submittedName>
        <fullName evidence="12">DNA-binding NtrC family response regulator</fullName>
    </submittedName>
</protein>
<dbReference type="InterPro" id="IPR001789">
    <property type="entry name" value="Sig_transdc_resp-reg_receiver"/>
</dbReference>
<dbReference type="RefSeq" id="WP_145734481.1">
    <property type="nucleotide sequence ID" value="NZ_VITR01000011.1"/>
</dbReference>
<dbReference type="PANTHER" id="PTHR32071">
    <property type="entry name" value="TRANSCRIPTIONAL REGULATORY PROTEIN"/>
    <property type="match status" value="1"/>
</dbReference>
<accession>A0A560GYJ0</accession>
<dbReference type="PROSITE" id="PS50045">
    <property type="entry name" value="SIGMA54_INTERACT_4"/>
    <property type="match status" value="1"/>
</dbReference>
<dbReference type="PRINTS" id="PR01590">
    <property type="entry name" value="HTHFIS"/>
</dbReference>
<dbReference type="InterPro" id="IPR025662">
    <property type="entry name" value="Sigma_54_int_dom_ATP-bd_1"/>
</dbReference>
<dbReference type="InterPro" id="IPR002078">
    <property type="entry name" value="Sigma_54_int"/>
</dbReference>
<dbReference type="SUPFAM" id="SSF52172">
    <property type="entry name" value="CheY-like"/>
    <property type="match status" value="1"/>
</dbReference>
<keyword evidence="6" id="KW-0010">Activator</keyword>
<keyword evidence="4" id="KW-0805">Transcription regulation</keyword>
<dbReference type="PROSITE" id="PS00676">
    <property type="entry name" value="SIGMA54_INTERACT_2"/>
    <property type="match status" value="1"/>
</dbReference>
<dbReference type="InterPro" id="IPR025944">
    <property type="entry name" value="Sigma_54_int_dom_CS"/>
</dbReference>
<dbReference type="PROSITE" id="PS00688">
    <property type="entry name" value="SIGMA54_INTERACT_3"/>
    <property type="match status" value="1"/>
</dbReference>
<dbReference type="PROSITE" id="PS50110">
    <property type="entry name" value="RESPONSE_REGULATORY"/>
    <property type="match status" value="1"/>
</dbReference>
<dbReference type="SUPFAM" id="SSF52540">
    <property type="entry name" value="P-loop containing nucleoside triphosphate hydrolases"/>
    <property type="match status" value="1"/>
</dbReference>
<feature type="domain" description="Sigma-54 factor interaction" evidence="10">
    <location>
        <begin position="137"/>
        <end position="363"/>
    </location>
</feature>
<evidence type="ECO:0000256" key="9">
    <source>
        <dbReference type="SAM" id="MobiDB-lite"/>
    </source>
</evidence>
<dbReference type="AlphaFoldDB" id="A0A560GYJ0"/>
<evidence type="ECO:0000259" key="10">
    <source>
        <dbReference type="PROSITE" id="PS50045"/>
    </source>
</evidence>
<dbReference type="InterPro" id="IPR058031">
    <property type="entry name" value="AAA_lid_NorR"/>
</dbReference>
<evidence type="ECO:0000256" key="7">
    <source>
        <dbReference type="ARBA" id="ARBA00023163"/>
    </source>
</evidence>
<dbReference type="PROSITE" id="PS00675">
    <property type="entry name" value="SIGMA54_INTERACT_1"/>
    <property type="match status" value="1"/>
</dbReference>
<dbReference type="Pfam" id="PF00158">
    <property type="entry name" value="Sigma54_activat"/>
    <property type="match status" value="1"/>
</dbReference>
<gene>
    <name evidence="12" type="ORF">FBZ90_11183</name>
</gene>
<dbReference type="SMART" id="SM00382">
    <property type="entry name" value="AAA"/>
    <property type="match status" value="1"/>
</dbReference>
<dbReference type="InterPro" id="IPR027417">
    <property type="entry name" value="P-loop_NTPase"/>
</dbReference>
<keyword evidence="13" id="KW-1185">Reference proteome</keyword>
<dbReference type="Pfam" id="PF00072">
    <property type="entry name" value="Response_reg"/>
    <property type="match status" value="1"/>
</dbReference>
<feature type="domain" description="Response regulatory" evidence="11">
    <location>
        <begin position="3"/>
        <end position="117"/>
    </location>
</feature>
<evidence type="ECO:0000256" key="1">
    <source>
        <dbReference type="ARBA" id="ARBA00022741"/>
    </source>
</evidence>
<dbReference type="Gene3D" id="1.10.8.60">
    <property type="match status" value="1"/>
</dbReference>
<feature type="region of interest" description="Disordered" evidence="9">
    <location>
        <begin position="445"/>
        <end position="464"/>
    </location>
</feature>
<dbReference type="InterPro" id="IPR025943">
    <property type="entry name" value="Sigma_54_int_dom_ATP-bd_2"/>
</dbReference>
<reference evidence="12 13" key="1">
    <citation type="submission" date="2019-06" db="EMBL/GenBank/DDBJ databases">
        <title>Genomic Encyclopedia of Type Strains, Phase IV (KMG-V): Genome sequencing to study the core and pangenomes of soil and plant-associated prokaryotes.</title>
        <authorList>
            <person name="Whitman W."/>
        </authorList>
    </citation>
    <scope>NUCLEOTIDE SEQUENCE [LARGE SCALE GENOMIC DNA]</scope>
    <source>
        <strain evidence="12 13">BR 11622</strain>
    </source>
</reference>
<dbReference type="Gene3D" id="1.10.10.60">
    <property type="entry name" value="Homeodomain-like"/>
    <property type="match status" value="1"/>
</dbReference>
<feature type="modified residue" description="4-aspartylphosphate" evidence="8">
    <location>
        <position position="52"/>
    </location>
</feature>
<dbReference type="CDD" id="cd00009">
    <property type="entry name" value="AAA"/>
    <property type="match status" value="1"/>
</dbReference>
<keyword evidence="5 12" id="KW-0238">DNA-binding</keyword>
<keyword evidence="3" id="KW-0902">Two-component regulatory system</keyword>
<dbReference type="GO" id="GO:0005524">
    <property type="term" value="F:ATP binding"/>
    <property type="evidence" value="ECO:0007669"/>
    <property type="project" value="UniProtKB-KW"/>
</dbReference>
<sequence>MATVLIVDDDAALRDALGEVVGDCGHTARPAPSGEAALAILANEAVDAMVLDLRMPGLDGMEVLRRVRDRFTTLPVTVLTAHATAANTIEAMRLGAFDHLTKPVGRAALTQALNGMLALNRGGETPGGATPSPAEGLIGVCEAMRAVQKTIGMLVDSDATVLITGETGTGKEVVARALHDHGSRAARPFVAVNCAAIPSELMESELFGHVKGAFTGATADRMGAFRQADGGTLFLDEIGDMDLALQAKILRALQERSVTPIGGKPMAVDVRVVAATHRDLRQRVSEGGFREDLFYRLHVVPIHLPPLRERRADILPLVESFLAQAGNKTGNKTLDADAAARLVAYRWPGNVRELRNVVERLAVLVRGPVITAADIGFLEGAGARSMPDSAERGLEEDLPAAVARLEESMIRRALERCAGNRAEAARLLGIHRPLLYAKMKRYGLEASEERTAPVSNSDASVSEQ</sequence>
<dbReference type="SMART" id="SM00448">
    <property type="entry name" value="REC"/>
    <property type="match status" value="1"/>
</dbReference>
<dbReference type="EMBL" id="VITR01000011">
    <property type="protein sequence ID" value="TWB39088.1"/>
    <property type="molecule type" value="Genomic_DNA"/>
</dbReference>
<dbReference type="GO" id="GO:0006355">
    <property type="term" value="P:regulation of DNA-templated transcription"/>
    <property type="evidence" value="ECO:0007669"/>
    <property type="project" value="InterPro"/>
</dbReference>
<dbReference type="GO" id="GO:0043565">
    <property type="term" value="F:sequence-specific DNA binding"/>
    <property type="evidence" value="ECO:0007669"/>
    <property type="project" value="InterPro"/>
</dbReference>
<dbReference type="Pfam" id="PF02954">
    <property type="entry name" value="HTH_8"/>
    <property type="match status" value="1"/>
</dbReference>
<keyword evidence="2" id="KW-0067">ATP-binding</keyword>
<evidence type="ECO:0000313" key="13">
    <source>
        <dbReference type="Proteomes" id="UP000315751"/>
    </source>
</evidence>
<dbReference type="InterPro" id="IPR011006">
    <property type="entry name" value="CheY-like_superfamily"/>
</dbReference>
<keyword evidence="8" id="KW-0597">Phosphoprotein</keyword>
<evidence type="ECO:0000259" key="11">
    <source>
        <dbReference type="PROSITE" id="PS50110"/>
    </source>
</evidence>
<evidence type="ECO:0000256" key="3">
    <source>
        <dbReference type="ARBA" id="ARBA00023012"/>
    </source>
</evidence>
<evidence type="ECO:0000256" key="8">
    <source>
        <dbReference type="PROSITE-ProRule" id="PRU00169"/>
    </source>
</evidence>
<dbReference type="GO" id="GO:0000160">
    <property type="term" value="P:phosphorelay signal transduction system"/>
    <property type="evidence" value="ECO:0007669"/>
    <property type="project" value="UniProtKB-KW"/>
</dbReference>
<comment type="caution">
    <text evidence="12">The sequence shown here is derived from an EMBL/GenBank/DDBJ whole genome shotgun (WGS) entry which is preliminary data.</text>
</comment>